<dbReference type="NCBIfam" id="NF002469">
    <property type="entry name" value="PRK01712.1"/>
    <property type="match status" value="1"/>
</dbReference>
<evidence type="ECO:0000256" key="1">
    <source>
        <dbReference type="ARBA" id="ARBA00022490"/>
    </source>
</evidence>
<keyword evidence="2 5" id="KW-0810">Translation regulation</keyword>
<dbReference type="NCBIfam" id="TIGR00202">
    <property type="entry name" value="csrA"/>
    <property type="match status" value="1"/>
</dbReference>
<evidence type="ECO:0000256" key="3">
    <source>
        <dbReference type="ARBA" id="ARBA00022884"/>
    </source>
</evidence>
<protein>
    <recommendedName>
        <fullName evidence="5">Translational regulator CsrA</fullName>
    </recommendedName>
    <alternativeName>
        <fullName evidence="5">Carbon storage regulator</fullName>
    </alternativeName>
</protein>
<dbReference type="Proteomes" id="UP000294404">
    <property type="component" value="Chromosome"/>
</dbReference>
<dbReference type="EMBL" id="LR217695">
    <property type="protein sequence ID" value="VFP78248.1"/>
    <property type="molecule type" value="Genomic_DNA"/>
</dbReference>
<gene>
    <name evidence="5 6" type="primary">csrA</name>
    <name evidence="6" type="ORF">BUCICUMA2628_263</name>
</gene>
<keyword evidence="5" id="KW-0678">Repressor</keyword>
<dbReference type="HAMAP" id="MF_00167">
    <property type="entry name" value="CsrA"/>
    <property type="match status" value="1"/>
</dbReference>
<keyword evidence="1 5" id="KW-0963">Cytoplasm</keyword>
<dbReference type="GO" id="GO:0045948">
    <property type="term" value="P:positive regulation of translational initiation"/>
    <property type="evidence" value="ECO:0007669"/>
    <property type="project" value="UniProtKB-UniRule"/>
</dbReference>
<accession>A0A451CYL3</accession>
<keyword evidence="4 5" id="KW-0010">Activator</keyword>
<dbReference type="FunFam" id="2.60.40.4380:FF:000001">
    <property type="entry name" value="Translational regulator CsrA"/>
    <property type="match status" value="1"/>
</dbReference>
<dbReference type="GO" id="GO:0005829">
    <property type="term" value="C:cytosol"/>
    <property type="evidence" value="ECO:0007669"/>
    <property type="project" value="TreeGrafter"/>
</dbReference>
<comment type="similarity">
    <text evidence="5">Belongs to the CsrA/RsmA family.</text>
</comment>
<comment type="subcellular location">
    <subcellularLocation>
        <location evidence="5">Cytoplasm</location>
    </subcellularLocation>
</comment>
<evidence type="ECO:0000313" key="6">
    <source>
        <dbReference type="EMBL" id="VFP78248.1"/>
    </source>
</evidence>
<organism evidence="6 7">
    <name type="scientific">Buchnera aphidicola</name>
    <name type="common">Cinara cuneomaculata</name>
    <dbReference type="NCBI Taxonomy" id="1660040"/>
    <lineage>
        <taxon>Bacteria</taxon>
        <taxon>Pseudomonadati</taxon>
        <taxon>Pseudomonadota</taxon>
        <taxon>Gammaproteobacteria</taxon>
        <taxon>Enterobacterales</taxon>
        <taxon>Erwiniaceae</taxon>
        <taxon>Buchnera</taxon>
    </lineage>
</organism>
<dbReference type="RefSeq" id="WP_154027520.1">
    <property type="nucleotide sequence ID" value="NZ_LR217695.1"/>
</dbReference>
<dbReference type="PANTHER" id="PTHR34984:SF1">
    <property type="entry name" value="CARBON STORAGE REGULATOR"/>
    <property type="match status" value="1"/>
</dbReference>
<dbReference type="GO" id="GO:0048027">
    <property type="term" value="F:mRNA 5'-UTR binding"/>
    <property type="evidence" value="ECO:0007669"/>
    <property type="project" value="UniProtKB-UniRule"/>
</dbReference>
<dbReference type="Gene3D" id="2.60.40.4380">
    <property type="entry name" value="Translational regulator CsrA"/>
    <property type="match status" value="1"/>
</dbReference>
<dbReference type="InterPro" id="IPR036107">
    <property type="entry name" value="CsrA_sf"/>
</dbReference>
<dbReference type="AlphaFoldDB" id="A0A451CYL3"/>
<dbReference type="GO" id="GO:0006402">
    <property type="term" value="P:mRNA catabolic process"/>
    <property type="evidence" value="ECO:0007669"/>
    <property type="project" value="InterPro"/>
</dbReference>
<name>A0A451CYL3_9GAMM</name>
<dbReference type="Pfam" id="PF02599">
    <property type="entry name" value="CsrA"/>
    <property type="match status" value="1"/>
</dbReference>
<dbReference type="PANTHER" id="PTHR34984">
    <property type="entry name" value="CARBON STORAGE REGULATOR"/>
    <property type="match status" value="1"/>
</dbReference>
<evidence type="ECO:0000256" key="2">
    <source>
        <dbReference type="ARBA" id="ARBA00022845"/>
    </source>
</evidence>
<evidence type="ECO:0000256" key="5">
    <source>
        <dbReference type="HAMAP-Rule" id="MF_00167"/>
    </source>
</evidence>
<comment type="function">
    <text evidence="5">A key translational regulator that binds mRNA to regulate translation initiation and/or mRNA stability. Mediates global changes in gene expression, shifting from rapid growth to stress survival by linking envelope stress, the stringent response and the catabolite repression systems. Usually binds in the 5'-UTR; binding at or near the Shine-Dalgarno sequence prevents ribosome-binding, repressing translation, binding elsewhere in the 5'-UTR can activate translation and/or stabilize the mRNA. Its function is antagonized by small RNA(s).</text>
</comment>
<dbReference type="SUPFAM" id="SSF117130">
    <property type="entry name" value="CsrA-like"/>
    <property type="match status" value="1"/>
</dbReference>
<evidence type="ECO:0000313" key="7">
    <source>
        <dbReference type="Proteomes" id="UP000294404"/>
    </source>
</evidence>
<dbReference type="GO" id="GO:0006109">
    <property type="term" value="P:regulation of carbohydrate metabolic process"/>
    <property type="evidence" value="ECO:0007669"/>
    <property type="project" value="UniProtKB-UniRule"/>
</dbReference>
<dbReference type="GO" id="GO:0045947">
    <property type="term" value="P:negative regulation of translational initiation"/>
    <property type="evidence" value="ECO:0007669"/>
    <property type="project" value="UniProtKB-UniRule"/>
</dbReference>
<proteinExistence type="inferred from homology"/>
<dbReference type="OrthoDB" id="9809061at2"/>
<evidence type="ECO:0000256" key="4">
    <source>
        <dbReference type="ARBA" id="ARBA00023159"/>
    </source>
</evidence>
<keyword evidence="3 5" id="KW-0694">RNA-binding</keyword>
<dbReference type="InterPro" id="IPR003751">
    <property type="entry name" value="CsrA"/>
</dbReference>
<sequence length="61" mass="7009">MLILTRRIGETLIIGDEITITILGMKGNQIRVGVNAPKKIPVHREEIYKRIQSDKKLIQKK</sequence>
<reference evidence="6 7" key="1">
    <citation type="submission" date="2019-02" db="EMBL/GenBank/DDBJ databases">
        <authorList>
            <person name="Manzano-Marin A."/>
            <person name="Manzano-Marin A."/>
        </authorList>
    </citation>
    <scope>NUCLEOTIDE SEQUENCE [LARGE SCALE GENOMIC DNA]</scope>
    <source>
        <strain evidence="6 7">BuCicuneomaculata</strain>
    </source>
</reference>
<comment type="subunit">
    <text evidence="5">Homodimer; the beta-strands of each monomer intercalate to form a hydrophobic core, while the alpha-helices form wings that extend away from the core.</text>
</comment>